<dbReference type="InterPro" id="IPR027417">
    <property type="entry name" value="P-loop_NTPase"/>
</dbReference>
<dbReference type="Gene3D" id="1.10.10.10">
    <property type="entry name" value="Winged helix-like DNA-binding domain superfamily/Winged helix DNA-binding domain"/>
    <property type="match status" value="1"/>
</dbReference>
<comment type="caution">
    <text evidence="7">The sequence shown here is derived from an EMBL/GenBank/DDBJ whole genome shotgun (WGS) entry which is preliminary data.</text>
</comment>
<organism evidence="7 8">
    <name type="scientific">Streptomyces enissocaesilis</name>
    <dbReference type="NCBI Taxonomy" id="332589"/>
    <lineage>
        <taxon>Bacteria</taxon>
        <taxon>Bacillati</taxon>
        <taxon>Actinomycetota</taxon>
        <taxon>Actinomycetes</taxon>
        <taxon>Kitasatosporales</taxon>
        <taxon>Streptomycetaceae</taxon>
        <taxon>Streptomyces</taxon>
        <taxon>Streptomyces rochei group</taxon>
    </lineage>
</organism>
<dbReference type="EMBL" id="BAAAUD010000014">
    <property type="protein sequence ID" value="GAA2931409.1"/>
    <property type="molecule type" value="Genomic_DNA"/>
</dbReference>
<dbReference type="CDD" id="cd15831">
    <property type="entry name" value="BTAD"/>
    <property type="match status" value="1"/>
</dbReference>
<keyword evidence="2" id="KW-0902">Two-component regulatory system</keyword>
<dbReference type="InterPro" id="IPR005158">
    <property type="entry name" value="BTAD"/>
</dbReference>
<dbReference type="InterPro" id="IPR036388">
    <property type="entry name" value="WH-like_DNA-bd_sf"/>
</dbReference>
<comment type="similarity">
    <text evidence="1">Belongs to the AfsR/DnrI/RedD regulatory family.</text>
</comment>
<dbReference type="SMART" id="SM00862">
    <property type="entry name" value="Trans_reg_C"/>
    <property type="match status" value="1"/>
</dbReference>
<dbReference type="PANTHER" id="PTHR47691">
    <property type="entry name" value="REGULATOR-RELATED"/>
    <property type="match status" value="1"/>
</dbReference>
<evidence type="ECO:0000256" key="3">
    <source>
        <dbReference type="ARBA" id="ARBA00023125"/>
    </source>
</evidence>
<reference evidence="8" key="1">
    <citation type="journal article" date="2019" name="Int. J. Syst. Evol. Microbiol.">
        <title>The Global Catalogue of Microorganisms (GCM) 10K type strain sequencing project: providing services to taxonomists for standard genome sequencing and annotation.</title>
        <authorList>
            <consortium name="The Broad Institute Genomics Platform"/>
            <consortium name="The Broad Institute Genome Sequencing Center for Infectious Disease"/>
            <person name="Wu L."/>
            <person name="Ma J."/>
        </authorList>
    </citation>
    <scope>NUCLEOTIDE SEQUENCE [LARGE SCALE GENOMIC DNA]</scope>
    <source>
        <strain evidence="8">JCM 9088</strain>
    </source>
</reference>
<feature type="domain" description="OmpR/PhoB-type" evidence="6">
    <location>
        <begin position="1"/>
        <end position="96"/>
    </location>
</feature>
<keyword evidence="8" id="KW-1185">Reference proteome</keyword>
<dbReference type="Pfam" id="PF25872">
    <property type="entry name" value="HTH_77"/>
    <property type="match status" value="1"/>
</dbReference>
<dbReference type="SUPFAM" id="SSF48452">
    <property type="entry name" value="TPR-like"/>
    <property type="match status" value="2"/>
</dbReference>
<dbReference type="Proteomes" id="UP001500403">
    <property type="component" value="Unassembled WGS sequence"/>
</dbReference>
<dbReference type="SUPFAM" id="SSF52540">
    <property type="entry name" value="P-loop containing nucleoside triphosphate hydrolases"/>
    <property type="match status" value="1"/>
</dbReference>
<dbReference type="PRINTS" id="PR00364">
    <property type="entry name" value="DISEASERSIST"/>
</dbReference>
<dbReference type="InterPro" id="IPR016032">
    <property type="entry name" value="Sig_transdc_resp-reg_C-effctor"/>
</dbReference>
<evidence type="ECO:0000313" key="7">
    <source>
        <dbReference type="EMBL" id="GAA2931409.1"/>
    </source>
</evidence>
<dbReference type="Pfam" id="PF03704">
    <property type="entry name" value="BTAD"/>
    <property type="match status" value="1"/>
</dbReference>
<evidence type="ECO:0000256" key="2">
    <source>
        <dbReference type="ARBA" id="ARBA00023012"/>
    </source>
</evidence>
<dbReference type="InterPro" id="IPR019734">
    <property type="entry name" value="TPR_rpt"/>
</dbReference>
<dbReference type="InterPro" id="IPR049945">
    <property type="entry name" value="AAA_22"/>
</dbReference>
<keyword evidence="3 4" id="KW-0238">DNA-binding</keyword>
<accession>A0ABP6JHS6</accession>
<dbReference type="InterPro" id="IPR001867">
    <property type="entry name" value="OmpR/PhoB-type_DNA-bd"/>
</dbReference>
<evidence type="ECO:0000256" key="1">
    <source>
        <dbReference type="ARBA" id="ARBA00005820"/>
    </source>
</evidence>
<evidence type="ECO:0000256" key="5">
    <source>
        <dbReference type="SAM" id="MobiDB-lite"/>
    </source>
</evidence>
<feature type="DNA-binding region" description="OmpR/PhoB-type" evidence="4">
    <location>
        <begin position="1"/>
        <end position="96"/>
    </location>
</feature>
<dbReference type="SUPFAM" id="SSF46894">
    <property type="entry name" value="C-terminal effector domain of the bipartite response regulators"/>
    <property type="match status" value="1"/>
</dbReference>
<proteinExistence type="inferred from homology"/>
<dbReference type="InterPro" id="IPR058852">
    <property type="entry name" value="HTH_77"/>
</dbReference>
<dbReference type="Gene3D" id="1.25.40.10">
    <property type="entry name" value="Tetratricopeptide repeat domain"/>
    <property type="match status" value="2"/>
</dbReference>
<dbReference type="SMART" id="SM00028">
    <property type="entry name" value="TPR"/>
    <property type="match status" value="3"/>
</dbReference>
<dbReference type="SMART" id="SM01043">
    <property type="entry name" value="BTAD"/>
    <property type="match status" value="1"/>
</dbReference>
<feature type="compositionally biased region" description="Low complexity" evidence="5">
    <location>
        <begin position="275"/>
        <end position="285"/>
    </location>
</feature>
<evidence type="ECO:0000256" key="4">
    <source>
        <dbReference type="PROSITE-ProRule" id="PRU01091"/>
    </source>
</evidence>
<dbReference type="Pfam" id="PF13401">
    <property type="entry name" value="AAA_22"/>
    <property type="match status" value="1"/>
</dbReference>
<dbReference type="PROSITE" id="PS51755">
    <property type="entry name" value="OMPR_PHOB"/>
    <property type="match status" value="1"/>
</dbReference>
<evidence type="ECO:0000259" key="6">
    <source>
        <dbReference type="PROSITE" id="PS51755"/>
    </source>
</evidence>
<evidence type="ECO:0000313" key="8">
    <source>
        <dbReference type="Proteomes" id="UP001500403"/>
    </source>
</evidence>
<protein>
    <submittedName>
        <fullName evidence="7">BTAD domain-containing putative transcriptional regulator</fullName>
    </submittedName>
</protein>
<dbReference type="InterPro" id="IPR011990">
    <property type="entry name" value="TPR-like_helical_dom_sf"/>
</dbReference>
<dbReference type="PANTHER" id="PTHR47691:SF3">
    <property type="entry name" value="HTH-TYPE TRANSCRIPTIONAL REGULATOR RV0890C-RELATED"/>
    <property type="match status" value="1"/>
</dbReference>
<name>A0ABP6JHS6_9ACTN</name>
<feature type="region of interest" description="Disordered" evidence="5">
    <location>
        <begin position="266"/>
        <end position="285"/>
    </location>
</feature>
<sequence>MRVFLLGSFELYGQHPQPIPLGGRRVGMLLARLALNPSELIPTNTLIEDLWEDEPPAAGGINALHRLVSRARHALRQAGHAEAGVIAGPGGYQLAVAAEAVDVHHFERLTAAGRALLRNNEPEQAVATLRQALTLWRGTPLAEFAGTTFARQATVRLEEIRLTALEARIEADLTLGKGAEVLNELRVLTDEHPLRERSAGLLIRALHASGNPAEALTAYERLRAALAEKLGAVPSAELRRIHTHVLTEAPPVRQEPIVRAGNEPAPPAARLATASGPSPTFSSTSSISSPIGLPIPISRFVGRTDELGRLTALLPACRLITLYGPGGVGKTRLAIEFAARLDSQTAHPVCFVELASLREGRDLAESVAAALGLPDTPLLEQSPLRRGRSGQLTSFLSAHPRLLILDNCEHVIAEVSRFASELLAGCPRLSILVTSREPLMVTGEVLFRVGPLQIPDSPEEGENCATVQLFCDRAGLAQSGFALTADNRAVVADICRKLDGLPLAIELAAARLRSMSLQQVNERLADRFRLLTGGSHAATAHHRTLRATMDWSWELLTAPEQMLARRLSVVGDGITVDTAAAMGAGAAGGDLAEDEVPYTLSSLADKSLLQLRRTGDGDTRYHMLETTRVYCRQRLSEAGEEEATEAAFGRYFLGLAEHAADRLRGADQPRWIARLDADHTNILLALRLAVGARDVDAAVRIGLALSWYWVMRGRYKEADDWCAELLAFGDSLPVGAAAVFTTLRLVLPTPVDEERSQMIVAAARRARDDDAMAGHLLMALLEPKCWQTVGDYEEMERSADRACLHPDAWARACGQAALGFVAESTGDVATGERRLRRALESFRELGDQWSTGQLTCVLSRFSALRGDTSDAVALLHEARAATELVGSAGDIAQIQIRLGVEQLRSGEYDAAEVSLHQALRARQHLPEHEALVAAGLGELATCRRQPGIAREHLSKALRLLDDAMFDKEFLHIEVLRRVAALELTEEENAAARGAADEALRHALSLADMWLLATVAELMAAVVGREGLPHRAARLLGVATALRGGADLGSAEVRDLSGELVARLGETEFRHLVREGECLSQDEAVRELTAGSGT</sequence>
<dbReference type="RefSeq" id="WP_344492640.1">
    <property type="nucleotide sequence ID" value="NZ_BAAAUD010000014.1"/>
</dbReference>
<gene>
    <name evidence="7" type="ORF">GCM10010446_15230</name>
</gene>
<dbReference type="Gene3D" id="3.40.50.300">
    <property type="entry name" value="P-loop containing nucleotide triphosphate hydrolases"/>
    <property type="match status" value="1"/>
</dbReference>